<sequence>MAGEELPQLAKPWKLASRKAFRSSRSSPALHAHFRQNPSYLLSSWSWVGFLFGSRGHETLIKFLLGN</sequence>
<organism evidence="1 2">
    <name type="scientific">Rosa chinensis</name>
    <name type="common">China rose</name>
    <dbReference type="NCBI Taxonomy" id="74649"/>
    <lineage>
        <taxon>Eukaryota</taxon>
        <taxon>Viridiplantae</taxon>
        <taxon>Streptophyta</taxon>
        <taxon>Embryophyta</taxon>
        <taxon>Tracheophyta</taxon>
        <taxon>Spermatophyta</taxon>
        <taxon>Magnoliopsida</taxon>
        <taxon>eudicotyledons</taxon>
        <taxon>Gunneridae</taxon>
        <taxon>Pentapetalae</taxon>
        <taxon>rosids</taxon>
        <taxon>fabids</taxon>
        <taxon>Rosales</taxon>
        <taxon>Rosaceae</taxon>
        <taxon>Rosoideae</taxon>
        <taxon>Rosoideae incertae sedis</taxon>
        <taxon>Rosa</taxon>
    </lineage>
</organism>
<reference evidence="1 2" key="1">
    <citation type="journal article" date="2018" name="Nat. Genet.">
        <title>The Rosa genome provides new insights in the design of modern roses.</title>
        <authorList>
            <person name="Bendahmane M."/>
        </authorList>
    </citation>
    <scope>NUCLEOTIDE SEQUENCE [LARGE SCALE GENOMIC DNA]</scope>
    <source>
        <strain evidence="2">cv. Old Blush</strain>
    </source>
</reference>
<dbReference type="EMBL" id="PDCK01000044">
    <property type="protein sequence ID" value="PRQ27991.1"/>
    <property type="molecule type" value="Genomic_DNA"/>
</dbReference>
<evidence type="ECO:0000313" key="2">
    <source>
        <dbReference type="Proteomes" id="UP000238479"/>
    </source>
</evidence>
<dbReference type="AlphaFoldDB" id="A0A2P6Q1E4"/>
<gene>
    <name evidence="1" type="ORF">RchiOBHm_Chr6g0311251</name>
</gene>
<accession>A0A2P6Q1E4</accession>
<dbReference type="Proteomes" id="UP000238479">
    <property type="component" value="Chromosome 6"/>
</dbReference>
<evidence type="ECO:0000313" key="1">
    <source>
        <dbReference type="EMBL" id="PRQ27991.1"/>
    </source>
</evidence>
<proteinExistence type="predicted"/>
<keyword evidence="2" id="KW-1185">Reference proteome</keyword>
<protein>
    <submittedName>
        <fullName evidence="1">Uncharacterized protein</fullName>
    </submittedName>
</protein>
<name>A0A2P6Q1E4_ROSCH</name>
<comment type="caution">
    <text evidence="1">The sequence shown here is derived from an EMBL/GenBank/DDBJ whole genome shotgun (WGS) entry which is preliminary data.</text>
</comment>
<dbReference type="Gramene" id="PRQ27991">
    <property type="protein sequence ID" value="PRQ27991"/>
    <property type="gene ID" value="RchiOBHm_Chr6g0311251"/>
</dbReference>